<reference evidence="3" key="1">
    <citation type="submission" date="2016-06" db="EMBL/GenBank/DDBJ databases">
        <title>Parallel loss of symbiosis genes in relatives of nitrogen-fixing non-legume Parasponia.</title>
        <authorList>
            <person name="Van Velzen R."/>
            <person name="Holmer R."/>
            <person name="Bu F."/>
            <person name="Rutten L."/>
            <person name="Van Zeijl A."/>
            <person name="Liu W."/>
            <person name="Santuari L."/>
            <person name="Cao Q."/>
            <person name="Sharma T."/>
            <person name="Shen D."/>
            <person name="Roswanjaya Y."/>
            <person name="Wardhani T."/>
            <person name="Kalhor M.S."/>
            <person name="Jansen J."/>
            <person name="Van den Hoogen J."/>
            <person name="Gungor B."/>
            <person name="Hartog M."/>
            <person name="Hontelez J."/>
            <person name="Verver J."/>
            <person name="Yang W.-C."/>
            <person name="Schijlen E."/>
            <person name="Repin R."/>
            <person name="Schilthuizen M."/>
            <person name="Schranz E."/>
            <person name="Heidstra R."/>
            <person name="Miyata K."/>
            <person name="Fedorova E."/>
            <person name="Kohlen W."/>
            <person name="Bisseling T."/>
            <person name="Smit S."/>
            <person name="Geurts R."/>
        </authorList>
    </citation>
    <scope>NUCLEOTIDE SEQUENCE [LARGE SCALE GENOMIC DNA]</scope>
    <source>
        <strain evidence="3">cv. WU1-14</strain>
    </source>
</reference>
<evidence type="ECO:0000256" key="1">
    <source>
        <dbReference type="SAM" id="Phobius"/>
    </source>
</evidence>
<sequence>MSKLIFLLSSRRPRKPFLRTVSLLSCPLTFCLFLLLSHGESFTVSVILAITLLSPSYHFSFYIGLAFYFFSGFISLGSTHKKIRHYLGPSCPNVSLCFH</sequence>
<evidence type="ECO:0000313" key="3">
    <source>
        <dbReference type="Proteomes" id="UP000237105"/>
    </source>
</evidence>
<gene>
    <name evidence="2" type="ORF">PanWU01x14_370510</name>
</gene>
<organism evidence="2 3">
    <name type="scientific">Parasponia andersonii</name>
    <name type="common">Sponia andersonii</name>
    <dbReference type="NCBI Taxonomy" id="3476"/>
    <lineage>
        <taxon>Eukaryota</taxon>
        <taxon>Viridiplantae</taxon>
        <taxon>Streptophyta</taxon>
        <taxon>Embryophyta</taxon>
        <taxon>Tracheophyta</taxon>
        <taxon>Spermatophyta</taxon>
        <taxon>Magnoliopsida</taxon>
        <taxon>eudicotyledons</taxon>
        <taxon>Gunneridae</taxon>
        <taxon>Pentapetalae</taxon>
        <taxon>rosids</taxon>
        <taxon>fabids</taxon>
        <taxon>Rosales</taxon>
        <taxon>Cannabaceae</taxon>
        <taxon>Parasponia</taxon>
    </lineage>
</organism>
<feature type="transmembrane region" description="Helical" evidence="1">
    <location>
        <begin position="59"/>
        <end position="77"/>
    </location>
</feature>
<comment type="caution">
    <text evidence="2">The sequence shown here is derived from an EMBL/GenBank/DDBJ whole genome shotgun (WGS) entry which is preliminary data.</text>
</comment>
<keyword evidence="1" id="KW-0472">Membrane</keyword>
<accession>A0A2P5A489</accession>
<protein>
    <recommendedName>
        <fullName evidence="4">Transmembrane protein</fullName>
    </recommendedName>
</protein>
<dbReference type="Proteomes" id="UP000237105">
    <property type="component" value="Unassembled WGS sequence"/>
</dbReference>
<dbReference type="AlphaFoldDB" id="A0A2P5A489"/>
<keyword evidence="1" id="KW-1133">Transmembrane helix</keyword>
<dbReference type="OrthoDB" id="10561679at2759"/>
<evidence type="ECO:0000313" key="2">
    <source>
        <dbReference type="EMBL" id="PON31360.1"/>
    </source>
</evidence>
<name>A0A2P5A489_PARAD</name>
<proteinExistence type="predicted"/>
<dbReference type="EMBL" id="JXTB01001096">
    <property type="protein sequence ID" value="PON31360.1"/>
    <property type="molecule type" value="Genomic_DNA"/>
</dbReference>
<keyword evidence="1" id="KW-0812">Transmembrane</keyword>
<evidence type="ECO:0008006" key="4">
    <source>
        <dbReference type="Google" id="ProtNLM"/>
    </source>
</evidence>
<keyword evidence="3" id="KW-1185">Reference proteome</keyword>